<sequence>PAQAGHGALSPAALTCPVRVHSCYHLRLTGEETVAVRGGHPESKHRAKAWPRGLLQDLLPPAGGPGHEGSHASLTTCRSSALIPLPGAAKGPSRWWVPADREGARLETPCQGFQVQPRPLSWKCPYTSAGGGRGGKERSSRAWPQAWTVTVGGQGFGTAQGPPHRPWNAHFPQTVTPIPSCTESGAAVTEYHKREA</sequence>
<dbReference type="EMBL" id="OX459951">
    <property type="protein sequence ID" value="CAI9157272.1"/>
    <property type="molecule type" value="Genomic_DNA"/>
</dbReference>
<proteinExistence type="predicted"/>
<evidence type="ECO:0000313" key="1">
    <source>
        <dbReference type="EMBL" id="CAI9157272.1"/>
    </source>
</evidence>
<gene>
    <name evidence="1" type="ORF">MRATA1EN1_LOCUS6234</name>
</gene>
<protein>
    <submittedName>
        <fullName evidence="1">Uncharacterized protein</fullName>
    </submittedName>
</protein>
<organism evidence="1 2">
    <name type="scientific">Rangifer tarandus platyrhynchus</name>
    <name type="common">Svalbard reindeer</name>
    <dbReference type="NCBI Taxonomy" id="3082113"/>
    <lineage>
        <taxon>Eukaryota</taxon>
        <taxon>Metazoa</taxon>
        <taxon>Chordata</taxon>
        <taxon>Craniata</taxon>
        <taxon>Vertebrata</taxon>
        <taxon>Euteleostomi</taxon>
        <taxon>Mammalia</taxon>
        <taxon>Eutheria</taxon>
        <taxon>Laurasiatheria</taxon>
        <taxon>Artiodactyla</taxon>
        <taxon>Ruminantia</taxon>
        <taxon>Pecora</taxon>
        <taxon>Cervidae</taxon>
        <taxon>Odocoileinae</taxon>
        <taxon>Rangifer</taxon>
    </lineage>
</organism>
<evidence type="ECO:0000313" key="2">
    <source>
        <dbReference type="Proteomes" id="UP001176941"/>
    </source>
</evidence>
<feature type="non-terminal residue" evidence="1">
    <location>
        <position position="1"/>
    </location>
</feature>
<accession>A0ABN8Y9M9</accession>
<dbReference type="Proteomes" id="UP001176941">
    <property type="component" value="Chromosome 15"/>
</dbReference>
<reference evidence="1" key="1">
    <citation type="submission" date="2023-04" db="EMBL/GenBank/DDBJ databases">
        <authorList>
            <consortium name="ELIXIR-Norway"/>
        </authorList>
    </citation>
    <scope>NUCLEOTIDE SEQUENCE [LARGE SCALE GENOMIC DNA]</scope>
</reference>
<name>A0ABN8Y9M9_RANTA</name>
<keyword evidence="2" id="KW-1185">Reference proteome</keyword>